<dbReference type="Proteomes" id="UP001597387">
    <property type="component" value="Unassembled WGS sequence"/>
</dbReference>
<feature type="transmembrane region" description="Helical" evidence="1">
    <location>
        <begin position="36"/>
        <end position="56"/>
    </location>
</feature>
<sequence length="182" mass="20123">MKSLSVILSTASGVFAVVPGITVMISEVGVPPDSSKALFAGIIEALGVITLMLLWLNRKFIIRQSSKAVTKNAILGVVLFIISLFSYIFLYGILVEEVFRSTPVFFPLWENGELKELLSQYGSRSALIKEFGRDDIFELIQQSSKVPLLLTTILFLFIYQLIFVSLTFSFGLLAVKSSAEQS</sequence>
<evidence type="ECO:0000256" key="1">
    <source>
        <dbReference type="SAM" id="Phobius"/>
    </source>
</evidence>
<reference evidence="3" key="1">
    <citation type="journal article" date="2019" name="Int. J. Syst. Evol. Microbiol.">
        <title>The Global Catalogue of Microorganisms (GCM) 10K type strain sequencing project: providing services to taxonomists for standard genome sequencing and annotation.</title>
        <authorList>
            <consortium name="The Broad Institute Genomics Platform"/>
            <consortium name="The Broad Institute Genome Sequencing Center for Infectious Disease"/>
            <person name="Wu L."/>
            <person name="Ma J."/>
        </authorList>
    </citation>
    <scope>NUCLEOTIDE SEQUENCE [LARGE SCALE GENOMIC DNA]</scope>
    <source>
        <strain evidence="3">KCTC 42217</strain>
    </source>
</reference>
<organism evidence="2 3">
    <name type="scientific">Paradesertivirga mongoliensis</name>
    <dbReference type="NCBI Taxonomy" id="2100740"/>
    <lineage>
        <taxon>Bacteria</taxon>
        <taxon>Pseudomonadati</taxon>
        <taxon>Bacteroidota</taxon>
        <taxon>Sphingobacteriia</taxon>
        <taxon>Sphingobacteriales</taxon>
        <taxon>Sphingobacteriaceae</taxon>
        <taxon>Paradesertivirga</taxon>
    </lineage>
</organism>
<comment type="caution">
    <text evidence="2">The sequence shown here is derived from an EMBL/GenBank/DDBJ whole genome shotgun (WGS) entry which is preliminary data.</text>
</comment>
<keyword evidence="1" id="KW-0812">Transmembrane</keyword>
<keyword evidence="1" id="KW-0472">Membrane</keyword>
<protein>
    <recommendedName>
        <fullName evidence="4">DUF4199 domain-containing protein</fullName>
    </recommendedName>
</protein>
<keyword evidence="3" id="KW-1185">Reference proteome</keyword>
<dbReference type="RefSeq" id="WP_255901535.1">
    <property type="nucleotide sequence ID" value="NZ_JAFMZO010000002.1"/>
</dbReference>
<feature type="transmembrane region" description="Helical" evidence="1">
    <location>
        <begin position="68"/>
        <end position="94"/>
    </location>
</feature>
<feature type="transmembrane region" description="Helical" evidence="1">
    <location>
        <begin position="153"/>
        <end position="175"/>
    </location>
</feature>
<name>A0ABW4ZSH3_9SPHI</name>
<gene>
    <name evidence="2" type="ORF">ACFSJU_19515</name>
</gene>
<evidence type="ECO:0008006" key="4">
    <source>
        <dbReference type="Google" id="ProtNLM"/>
    </source>
</evidence>
<evidence type="ECO:0000313" key="3">
    <source>
        <dbReference type="Proteomes" id="UP001597387"/>
    </source>
</evidence>
<evidence type="ECO:0000313" key="2">
    <source>
        <dbReference type="EMBL" id="MFD2164604.1"/>
    </source>
</evidence>
<dbReference type="EMBL" id="JBHUHZ010000006">
    <property type="protein sequence ID" value="MFD2164604.1"/>
    <property type="molecule type" value="Genomic_DNA"/>
</dbReference>
<keyword evidence="1" id="KW-1133">Transmembrane helix</keyword>
<proteinExistence type="predicted"/>
<accession>A0ABW4ZSH3</accession>